<dbReference type="PROSITE" id="PS00430">
    <property type="entry name" value="TONB_DEPENDENT_REC_1"/>
    <property type="match status" value="1"/>
</dbReference>
<dbReference type="InterPro" id="IPR010916">
    <property type="entry name" value="TonB_box_CS"/>
</dbReference>
<sequence>MRKSRFIVIMFIAVGAMALFVQPVKAVPSKDTLTVTAKTSDNGKVPAVVGSNWVYAYTLPCNSIFSDTLHVELVITNTNDSTPQSYTIGFSKSGNPALSGTATSLPANFSLADDGNPVMKDIPITTGSLAPGDYLLNIGITYPNSDVSAGNPNSIQVKIHVNECAASVPTCFFTDSNGNFLADCSGALVSTNSGGTFMLVDKKNGTIIATNPGQFYYNYIWTNDGPTVDVQVQLSDLVNLVPQGANAVHAYTFDTAGFTQDIDSFNMVNNDGTPCGPFGPCTINVGEGDTLWVTWHLAYKGIGEQKPGAGYSCPGQEPIGAAARLVDANNTVTVVAGGCSASATGYNK</sequence>
<feature type="signal peptide" evidence="1">
    <location>
        <begin position="1"/>
        <end position="26"/>
    </location>
</feature>
<dbReference type="AlphaFoldDB" id="A0A2U3QLC5"/>
<dbReference type="EMBL" id="OUUY01000151">
    <property type="protein sequence ID" value="SPQ02201.1"/>
    <property type="molecule type" value="Genomic_DNA"/>
</dbReference>
<reference evidence="3" key="1">
    <citation type="submission" date="2018-03" db="EMBL/GenBank/DDBJ databases">
        <authorList>
            <person name="Zecchin S."/>
        </authorList>
    </citation>
    <scope>NUCLEOTIDE SEQUENCE [LARGE SCALE GENOMIC DNA]</scope>
</reference>
<dbReference type="Proteomes" id="UP000245125">
    <property type="component" value="Unassembled WGS sequence"/>
</dbReference>
<keyword evidence="1" id="KW-0732">Signal</keyword>
<evidence type="ECO:0000256" key="1">
    <source>
        <dbReference type="SAM" id="SignalP"/>
    </source>
</evidence>
<keyword evidence="3" id="KW-1185">Reference proteome</keyword>
<gene>
    <name evidence="2" type="ORF">NBG4_990004</name>
</gene>
<protein>
    <submittedName>
        <fullName evidence="2">Uncharacterized protein</fullName>
    </submittedName>
</protein>
<proteinExistence type="predicted"/>
<organism evidence="2 3">
    <name type="scientific">Candidatus Sulfobium mesophilum</name>
    <dbReference type="NCBI Taxonomy" id="2016548"/>
    <lineage>
        <taxon>Bacteria</taxon>
        <taxon>Pseudomonadati</taxon>
        <taxon>Nitrospirota</taxon>
        <taxon>Nitrospiria</taxon>
        <taxon>Nitrospirales</taxon>
        <taxon>Nitrospiraceae</taxon>
        <taxon>Candidatus Sulfobium</taxon>
    </lineage>
</organism>
<evidence type="ECO:0000313" key="2">
    <source>
        <dbReference type="EMBL" id="SPQ02201.1"/>
    </source>
</evidence>
<name>A0A2U3QLC5_9BACT</name>
<accession>A0A2U3QLC5</accession>
<feature type="chain" id="PRO_5015433500" evidence="1">
    <location>
        <begin position="27"/>
        <end position="348"/>
    </location>
</feature>
<evidence type="ECO:0000313" key="3">
    <source>
        <dbReference type="Proteomes" id="UP000245125"/>
    </source>
</evidence>